<organism evidence="2 3">
    <name type="scientific">Cyanomargarita calcarea GSE-NOS-MK-12-04C</name>
    <dbReference type="NCBI Taxonomy" id="2839659"/>
    <lineage>
        <taxon>Bacteria</taxon>
        <taxon>Bacillati</taxon>
        <taxon>Cyanobacteriota</taxon>
        <taxon>Cyanophyceae</taxon>
        <taxon>Nostocales</taxon>
        <taxon>Cyanomargaritaceae</taxon>
        <taxon>Cyanomargarita</taxon>
    </lineage>
</organism>
<gene>
    <name evidence="2" type="ORF">KME60_00560</name>
</gene>
<evidence type="ECO:0000313" key="2">
    <source>
        <dbReference type="EMBL" id="MBW4665952.1"/>
    </source>
</evidence>
<evidence type="ECO:0000256" key="1">
    <source>
        <dbReference type="SAM" id="MobiDB-lite"/>
    </source>
</evidence>
<protein>
    <submittedName>
        <fullName evidence="2">Uncharacterized protein</fullName>
    </submittedName>
</protein>
<name>A0A951UQS0_9CYAN</name>
<dbReference type="EMBL" id="JAHHGZ010000001">
    <property type="protein sequence ID" value="MBW4665952.1"/>
    <property type="molecule type" value="Genomic_DNA"/>
</dbReference>
<dbReference type="Proteomes" id="UP000729701">
    <property type="component" value="Unassembled WGS sequence"/>
</dbReference>
<dbReference type="AlphaFoldDB" id="A0A951UQS0"/>
<reference evidence="2" key="2">
    <citation type="journal article" date="2022" name="Microbiol. Resour. Announc.">
        <title>Metagenome Sequencing to Explore Phylogenomics of Terrestrial Cyanobacteria.</title>
        <authorList>
            <person name="Ward R.D."/>
            <person name="Stajich J.E."/>
            <person name="Johansen J.R."/>
            <person name="Huntemann M."/>
            <person name="Clum A."/>
            <person name="Foster B."/>
            <person name="Foster B."/>
            <person name="Roux S."/>
            <person name="Palaniappan K."/>
            <person name="Varghese N."/>
            <person name="Mukherjee S."/>
            <person name="Reddy T.B.K."/>
            <person name="Daum C."/>
            <person name="Copeland A."/>
            <person name="Chen I.A."/>
            <person name="Ivanova N.N."/>
            <person name="Kyrpides N.C."/>
            <person name="Shapiro N."/>
            <person name="Eloe-Fadrosh E.A."/>
            <person name="Pietrasiak N."/>
        </authorList>
    </citation>
    <scope>NUCLEOTIDE SEQUENCE</scope>
    <source>
        <strain evidence="2">GSE-NOS-MK-12-04C</strain>
    </source>
</reference>
<reference evidence="2" key="1">
    <citation type="submission" date="2021-05" db="EMBL/GenBank/DDBJ databases">
        <authorList>
            <person name="Pietrasiak N."/>
            <person name="Ward R."/>
            <person name="Stajich J.E."/>
            <person name="Kurbessoian T."/>
        </authorList>
    </citation>
    <scope>NUCLEOTIDE SEQUENCE</scope>
    <source>
        <strain evidence="2">GSE-NOS-MK-12-04C</strain>
    </source>
</reference>
<accession>A0A951UQS0</accession>
<feature type="region of interest" description="Disordered" evidence="1">
    <location>
        <begin position="1"/>
        <end position="30"/>
    </location>
</feature>
<evidence type="ECO:0000313" key="3">
    <source>
        <dbReference type="Proteomes" id="UP000729701"/>
    </source>
</evidence>
<comment type="caution">
    <text evidence="2">The sequence shown here is derived from an EMBL/GenBank/DDBJ whole genome shotgun (WGS) entry which is preliminary data.</text>
</comment>
<sequence length="215" mass="21870">MVSQPTKVNAGVGVVQGSAPDSSSSSGNNFNPVNLQPTIEFAPNTSVFGSSDSLGVSNEVQNILNNAFNAASASNNISAGIKAILTSGAGAEAAASQLQSFITGLGVSPSLAEALVKAISSLAETKSANASGVPVGELKPLVLVATTKGLVADSVVEMKGETLNVNINKLNAAITAYNQIVRESSPEVVQKLAKDSQFVELGKFLKQLRVALKTG</sequence>
<proteinExistence type="predicted"/>